<dbReference type="RefSeq" id="WP_345246090.1">
    <property type="nucleotide sequence ID" value="NZ_BAABFO010000002.1"/>
</dbReference>
<dbReference type="NCBIfam" id="NF006005">
    <property type="entry name" value="PRK08136.1"/>
    <property type="match status" value="1"/>
</dbReference>
<organism evidence="4 5">
    <name type="scientific">Pigmentiphaga soli</name>
    <dbReference type="NCBI Taxonomy" id="1007095"/>
    <lineage>
        <taxon>Bacteria</taxon>
        <taxon>Pseudomonadati</taxon>
        <taxon>Pseudomonadota</taxon>
        <taxon>Betaproteobacteria</taxon>
        <taxon>Burkholderiales</taxon>
        <taxon>Alcaligenaceae</taxon>
        <taxon>Pigmentiphaga</taxon>
    </lineage>
</organism>
<keyword evidence="5" id="KW-1185">Reference proteome</keyword>
<evidence type="ECO:0000313" key="5">
    <source>
        <dbReference type="Proteomes" id="UP001501671"/>
    </source>
</evidence>
<dbReference type="InterPro" id="IPR035902">
    <property type="entry name" value="Nuc_phospho_transferase"/>
</dbReference>
<dbReference type="PANTHER" id="PTHR43285">
    <property type="entry name" value="ANTHRANILATE PHOSPHORIBOSYLTRANSFERASE"/>
    <property type="match status" value="1"/>
</dbReference>
<dbReference type="InterPro" id="IPR036320">
    <property type="entry name" value="Glycosyl_Trfase_fam3_N_dom_sf"/>
</dbReference>
<comment type="caution">
    <text evidence="4">The sequence shown here is derived from an EMBL/GenBank/DDBJ whole genome shotgun (WGS) entry which is preliminary data.</text>
</comment>
<proteinExistence type="predicted"/>
<keyword evidence="1" id="KW-0328">Glycosyltransferase</keyword>
<dbReference type="Gene3D" id="3.40.1030.10">
    <property type="entry name" value="Nucleoside phosphorylase/phosphoribosyltransferase catalytic domain"/>
    <property type="match status" value="1"/>
</dbReference>
<protein>
    <submittedName>
        <fullName evidence="4">DNA-binding protein YbiB</fullName>
    </submittedName>
</protein>
<dbReference type="Proteomes" id="UP001501671">
    <property type="component" value="Unassembled WGS sequence"/>
</dbReference>
<evidence type="ECO:0000256" key="2">
    <source>
        <dbReference type="ARBA" id="ARBA00022679"/>
    </source>
</evidence>
<feature type="domain" description="Glycosyl transferase family 3 N-terminal" evidence="3">
    <location>
        <begin position="11"/>
        <end position="70"/>
    </location>
</feature>
<dbReference type="PANTHER" id="PTHR43285:SF4">
    <property type="entry name" value="TRANSFERASE"/>
    <property type="match status" value="1"/>
</dbReference>
<dbReference type="EMBL" id="BAABFO010000002">
    <property type="protein sequence ID" value="GAA4324151.1"/>
    <property type="molecule type" value="Genomic_DNA"/>
</dbReference>
<dbReference type="InterPro" id="IPR017459">
    <property type="entry name" value="Glycosyl_Trfase_fam3_N_dom"/>
</dbReference>
<sequence length="319" mass="33330">MNEPGFACAPLLREIGRGKDGSRALSREQAQALMAAILDGRVSDLELGGVLLALRMKGEAAAEVAGFLDAAEPRGARLEIGAPVVVLPTYNGARRLPNLVPLLAWALTRAGVPVLMHGQASDPAHGTAAARVGTEEILRALGVEPAAGPDDAAARLRAGGMAYLPLDVVHPGLARLVGIRRVLGVRNVAHTLVKLLCPVAGPSLLMSSYTHPEFGAMLGELFAMRPQAALLMRATEGEAVANVRRPQRVARWLDGAESVAIEGAAGSPPQLPELPEREAAATAAWIESIRRGETPMPQAIADQCRVAIEAVDALRKAGA</sequence>
<name>A0ABP8GHB0_9BURK</name>
<keyword evidence="4" id="KW-0238">DNA-binding</keyword>
<gene>
    <name evidence="4" type="primary">ybiB</name>
    <name evidence="4" type="ORF">GCM10023144_05510</name>
</gene>
<keyword evidence="2" id="KW-0808">Transferase</keyword>
<dbReference type="SUPFAM" id="SSF52418">
    <property type="entry name" value="Nucleoside phosphorylase/phosphoribosyltransferase catalytic domain"/>
    <property type="match status" value="1"/>
</dbReference>
<evidence type="ECO:0000313" key="4">
    <source>
        <dbReference type="EMBL" id="GAA4324151.1"/>
    </source>
</evidence>
<evidence type="ECO:0000256" key="1">
    <source>
        <dbReference type="ARBA" id="ARBA00022676"/>
    </source>
</evidence>
<dbReference type="InterPro" id="IPR005940">
    <property type="entry name" value="Anthranilate_Pribosyl_Tfrase"/>
</dbReference>
<evidence type="ECO:0000259" key="3">
    <source>
        <dbReference type="Pfam" id="PF02885"/>
    </source>
</evidence>
<reference evidence="5" key="1">
    <citation type="journal article" date="2019" name="Int. J. Syst. Evol. Microbiol.">
        <title>The Global Catalogue of Microorganisms (GCM) 10K type strain sequencing project: providing services to taxonomists for standard genome sequencing and annotation.</title>
        <authorList>
            <consortium name="The Broad Institute Genomics Platform"/>
            <consortium name="The Broad Institute Genome Sequencing Center for Infectious Disease"/>
            <person name="Wu L."/>
            <person name="Ma J."/>
        </authorList>
    </citation>
    <scope>NUCLEOTIDE SEQUENCE [LARGE SCALE GENOMIC DNA]</scope>
    <source>
        <strain evidence="5">JCM 17666</strain>
    </source>
</reference>
<dbReference type="Gene3D" id="1.20.970.10">
    <property type="entry name" value="Transferase, Pyrimidine Nucleoside Phosphorylase, Chain C"/>
    <property type="match status" value="1"/>
</dbReference>
<accession>A0ABP8GHB0</accession>
<dbReference type="Pfam" id="PF02885">
    <property type="entry name" value="Glycos_trans_3N"/>
    <property type="match status" value="1"/>
</dbReference>
<dbReference type="GO" id="GO:0003677">
    <property type="term" value="F:DNA binding"/>
    <property type="evidence" value="ECO:0007669"/>
    <property type="project" value="UniProtKB-KW"/>
</dbReference>
<dbReference type="SUPFAM" id="SSF47648">
    <property type="entry name" value="Nucleoside phosphorylase/phosphoribosyltransferase N-terminal domain"/>
    <property type="match status" value="1"/>
</dbReference>